<accession>A0AA36GJV6</accession>
<dbReference type="AlphaFoldDB" id="A0AA36GJV6"/>
<keyword evidence="2" id="KW-0472">Membrane</keyword>
<proteinExistence type="predicted"/>
<sequence>MSIMDSEGLSTGEMVGLTETIDDRDALGKWMKQPRNLGGGAHCIMAKMPVTNNIIHLLPIEVYSCPMTGIVVLGLVLVAITVVFFGCYLLLRFMHRALSSDDRKHSNPSPYSNVVIHSKRVYEIQAEEGCFSGPPDIHVVEENSKSENSEEQQSARSTPTNSPRSSMKRPERGDLKTIRQETYDPDNPKQLMRQKERKVHKDSVCAFFFKTEQPEPKMI</sequence>
<organism evidence="3 4">
    <name type="scientific">Cylicocyclus nassatus</name>
    <name type="common">Nematode worm</name>
    <dbReference type="NCBI Taxonomy" id="53992"/>
    <lineage>
        <taxon>Eukaryota</taxon>
        <taxon>Metazoa</taxon>
        <taxon>Ecdysozoa</taxon>
        <taxon>Nematoda</taxon>
        <taxon>Chromadorea</taxon>
        <taxon>Rhabditida</taxon>
        <taxon>Rhabditina</taxon>
        <taxon>Rhabditomorpha</taxon>
        <taxon>Strongyloidea</taxon>
        <taxon>Strongylidae</taxon>
        <taxon>Cylicocyclus</taxon>
    </lineage>
</organism>
<evidence type="ECO:0000313" key="4">
    <source>
        <dbReference type="Proteomes" id="UP001176961"/>
    </source>
</evidence>
<feature type="compositionally biased region" description="Basic and acidic residues" evidence="1">
    <location>
        <begin position="138"/>
        <end position="148"/>
    </location>
</feature>
<feature type="compositionally biased region" description="Polar residues" evidence="1">
    <location>
        <begin position="155"/>
        <end position="165"/>
    </location>
</feature>
<keyword evidence="2" id="KW-1133">Transmembrane helix</keyword>
<reference evidence="3" key="1">
    <citation type="submission" date="2023-07" db="EMBL/GenBank/DDBJ databases">
        <authorList>
            <consortium name="CYATHOMIX"/>
        </authorList>
    </citation>
    <scope>NUCLEOTIDE SEQUENCE</scope>
    <source>
        <strain evidence="3">N/A</strain>
    </source>
</reference>
<evidence type="ECO:0000256" key="1">
    <source>
        <dbReference type="SAM" id="MobiDB-lite"/>
    </source>
</evidence>
<feature type="transmembrane region" description="Helical" evidence="2">
    <location>
        <begin position="67"/>
        <end position="91"/>
    </location>
</feature>
<feature type="region of interest" description="Disordered" evidence="1">
    <location>
        <begin position="132"/>
        <end position="199"/>
    </location>
</feature>
<gene>
    <name evidence="3" type="ORF">CYNAS_LOCUS1763</name>
</gene>
<comment type="caution">
    <text evidence="3">The sequence shown here is derived from an EMBL/GenBank/DDBJ whole genome shotgun (WGS) entry which is preliminary data.</text>
</comment>
<keyword evidence="2" id="KW-0812">Transmembrane</keyword>
<name>A0AA36GJV6_CYLNA</name>
<evidence type="ECO:0000313" key="3">
    <source>
        <dbReference type="EMBL" id="CAJ0589780.1"/>
    </source>
</evidence>
<feature type="compositionally biased region" description="Basic and acidic residues" evidence="1">
    <location>
        <begin position="168"/>
        <end position="182"/>
    </location>
</feature>
<evidence type="ECO:0000256" key="2">
    <source>
        <dbReference type="SAM" id="Phobius"/>
    </source>
</evidence>
<keyword evidence="4" id="KW-1185">Reference proteome</keyword>
<dbReference type="EMBL" id="CATQJL010000001">
    <property type="protein sequence ID" value="CAJ0589780.1"/>
    <property type="molecule type" value="Genomic_DNA"/>
</dbReference>
<dbReference type="Proteomes" id="UP001176961">
    <property type="component" value="Unassembled WGS sequence"/>
</dbReference>
<protein>
    <submittedName>
        <fullName evidence="3">Uncharacterized protein</fullName>
    </submittedName>
</protein>